<dbReference type="PANTHER" id="PTHR21608:SF6">
    <property type="entry name" value="KINESIN-LIKE PROTEIN KIF26A"/>
    <property type="match status" value="1"/>
</dbReference>
<dbReference type="AlphaFoldDB" id="A0A226M6F3"/>
<evidence type="ECO:0000313" key="2">
    <source>
        <dbReference type="EMBL" id="OXB50832.1"/>
    </source>
</evidence>
<organism evidence="2 3">
    <name type="scientific">Callipepla squamata</name>
    <name type="common">Scaled quail</name>
    <dbReference type="NCBI Taxonomy" id="9009"/>
    <lineage>
        <taxon>Eukaryota</taxon>
        <taxon>Metazoa</taxon>
        <taxon>Chordata</taxon>
        <taxon>Craniata</taxon>
        <taxon>Vertebrata</taxon>
        <taxon>Euteleostomi</taxon>
        <taxon>Archelosauria</taxon>
        <taxon>Archosauria</taxon>
        <taxon>Dinosauria</taxon>
        <taxon>Saurischia</taxon>
        <taxon>Theropoda</taxon>
        <taxon>Coelurosauria</taxon>
        <taxon>Aves</taxon>
        <taxon>Neognathae</taxon>
        <taxon>Galloanserae</taxon>
        <taxon>Galliformes</taxon>
        <taxon>Odontophoridae</taxon>
        <taxon>Callipepla</taxon>
    </lineage>
</organism>
<keyword evidence="3" id="KW-1185">Reference proteome</keyword>
<dbReference type="Proteomes" id="UP000198323">
    <property type="component" value="Unassembled WGS sequence"/>
</dbReference>
<reference evidence="2 3" key="1">
    <citation type="submission" date="2016-07" db="EMBL/GenBank/DDBJ databases">
        <title>Disparate Historic Effective Population Sizes Predicted by Modern Levels of Genome Diversity for the Scaled Quail (Callipepla squamata) and the Northern Bobwhite (Colinus virginianus): Inferences from First and Second Generation Draft Genome Assemblies for Sympatric New World Quail.</title>
        <authorList>
            <person name="Oldeschulte D.L."/>
            <person name="Halley Y.A."/>
            <person name="Bhattarai E.K."/>
            <person name="Brashear W.A."/>
            <person name="Hill J."/>
            <person name="Metz R.P."/>
            <person name="Johnson C.D."/>
            <person name="Rollins D."/>
            <person name="Peterson M.J."/>
            <person name="Bickhart D.M."/>
            <person name="Decker J.E."/>
            <person name="Seabury C.M."/>
        </authorList>
    </citation>
    <scope>NUCLEOTIDE SEQUENCE [LARGE SCALE GENOMIC DNA]</scope>
    <source>
        <strain evidence="2 3">Texas</strain>
        <tissue evidence="2">Leg muscle</tissue>
    </source>
</reference>
<feature type="non-terminal residue" evidence="2">
    <location>
        <position position="1"/>
    </location>
</feature>
<sequence>DPRLSALIFDKLQVPDYLQKNRNEGESRCETCATHLNQLKQEAIQMMHTLNQASYAEMPDLPPGATAVTSMVPRVVTVSSQRDLPLITGQVGRQPGKSPNLFSGTERKKGLGWSQGTGSFPNSSVQVTVAPSGLSGALSSVTIQAQQYLEGMWSISRVNSFLPQACLVSSDSADALLLFTCMWIKKKCEMYAYLF</sequence>
<dbReference type="GO" id="GO:0007018">
    <property type="term" value="P:microtubule-based movement"/>
    <property type="evidence" value="ECO:0007669"/>
    <property type="project" value="InterPro"/>
</dbReference>
<proteinExistence type="predicted"/>
<name>A0A226M6F3_CALSU</name>
<gene>
    <name evidence="2" type="ORF">ASZ78_012829</name>
</gene>
<dbReference type="InterPro" id="IPR057090">
    <property type="entry name" value="HTH_KIF26A_B_1st"/>
</dbReference>
<evidence type="ECO:0000313" key="3">
    <source>
        <dbReference type="Proteomes" id="UP000198323"/>
    </source>
</evidence>
<dbReference type="Pfam" id="PF23081">
    <property type="entry name" value="HTH_KIF26A_B_1st"/>
    <property type="match status" value="1"/>
</dbReference>
<feature type="domain" description="Kinesin-like protein KIF26A/B helical" evidence="1">
    <location>
        <begin position="1"/>
        <end position="54"/>
    </location>
</feature>
<dbReference type="InterPro" id="IPR027640">
    <property type="entry name" value="Kinesin-like_fam"/>
</dbReference>
<dbReference type="GO" id="GO:0003777">
    <property type="term" value="F:microtubule motor activity"/>
    <property type="evidence" value="ECO:0007669"/>
    <property type="project" value="InterPro"/>
</dbReference>
<dbReference type="PANTHER" id="PTHR21608">
    <property type="entry name" value="KINESIN-LIKE PROTEIN CG14535"/>
    <property type="match status" value="1"/>
</dbReference>
<accession>A0A226M6F3</accession>
<protein>
    <recommendedName>
        <fullName evidence="1">Kinesin-like protein KIF26A/B helical domain-containing protein</fullName>
    </recommendedName>
</protein>
<evidence type="ECO:0000259" key="1">
    <source>
        <dbReference type="Pfam" id="PF23081"/>
    </source>
</evidence>
<dbReference type="STRING" id="9009.A0A226M6F3"/>
<dbReference type="OrthoDB" id="9362891at2759"/>
<comment type="caution">
    <text evidence="2">The sequence shown here is derived from an EMBL/GenBank/DDBJ whole genome shotgun (WGS) entry which is preliminary data.</text>
</comment>
<dbReference type="EMBL" id="MCFN01031613">
    <property type="protein sequence ID" value="OXB50832.1"/>
    <property type="molecule type" value="Genomic_DNA"/>
</dbReference>